<organism evidence="1 2">
    <name type="scientific">Tanacetum coccineum</name>
    <dbReference type="NCBI Taxonomy" id="301880"/>
    <lineage>
        <taxon>Eukaryota</taxon>
        <taxon>Viridiplantae</taxon>
        <taxon>Streptophyta</taxon>
        <taxon>Embryophyta</taxon>
        <taxon>Tracheophyta</taxon>
        <taxon>Spermatophyta</taxon>
        <taxon>Magnoliopsida</taxon>
        <taxon>eudicotyledons</taxon>
        <taxon>Gunneridae</taxon>
        <taxon>Pentapetalae</taxon>
        <taxon>asterids</taxon>
        <taxon>campanulids</taxon>
        <taxon>Asterales</taxon>
        <taxon>Asteraceae</taxon>
        <taxon>Asteroideae</taxon>
        <taxon>Anthemideae</taxon>
        <taxon>Anthemidinae</taxon>
        <taxon>Tanacetum</taxon>
    </lineage>
</organism>
<comment type="caution">
    <text evidence="1">The sequence shown here is derived from an EMBL/GenBank/DDBJ whole genome shotgun (WGS) entry which is preliminary data.</text>
</comment>
<sequence length="408" mass="45541">MVLGTTRDRKLRCRSGRGPGEQLIEQLESTYGNDLKGFCSKPLTSLDEGLYALACEEDVRCLATLVRSFKLIEVYIEHGVDTQSHVLPILQSQFSDINLSFVSQQATASQVINDVIRQLSFDETELDGEAGFADVAGSGVDNSGLSHDESFGVDDLDLNLNEEPDVNLNVSQVETQSELSVSEEPDVGHTQEPILAEVGTQEPIVAEVLGKLLNRSSDRLQVQMMMMNVDEYFLVDEENEIVEPDVDVHLFGISMDLPFDNIGITNLVSDDVLEGEDVDVINVMVSIVTWAKKSVYLHSIESRRNLKLYKNDGVRIRARCDGKVTEFTMSQGTNDDNQASSSILDARDKGDLYPWVLEIKHCTYKFLSKKIFEQVRVNPDIPVKAVQDQLQRELEVQISMSKAFRAKA</sequence>
<evidence type="ECO:0000313" key="1">
    <source>
        <dbReference type="EMBL" id="GJS50786.1"/>
    </source>
</evidence>
<proteinExistence type="predicted"/>
<name>A0ABQ4WD53_9ASTR</name>
<protein>
    <submittedName>
        <fullName evidence="1">Uncharacterized protein</fullName>
    </submittedName>
</protein>
<keyword evidence="2" id="KW-1185">Reference proteome</keyword>
<dbReference type="Proteomes" id="UP001151760">
    <property type="component" value="Unassembled WGS sequence"/>
</dbReference>
<accession>A0ABQ4WD53</accession>
<gene>
    <name evidence="1" type="ORF">Tco_0624148</name>
</gene>
<reference evidence="1" key="1">
    <citation type="journal article" date="2022" name="Int. J. Mol. Sci.">
        <title>Draft Genome of Tanacetum Coccineum: Genomic Comparison of Closely Related Tanacetum-Family Plants.</title>
        <authorList>
            <person name="Yamashiro T."/>
            <person name="Shiraishi A."/>
            <person name="Nakayama K."/>
            <person name="Satake H."/>
        </authorList>
    </citation>
    <scope>NUCLEOTIDE SEQUENCE</scope>
</reference>
<dbReference type="EMBL" id="BQNB010008541">
    <property type="protein sequence ID" value="GJS50786.1"/>
    <property type="molecule type" value="Genomic_DNA"/>
</dbReference>
<evidence type="ECO:0000313" key="2">
    <source>
        <dbReference type="Proteomes" id="UP001151760"/>
    </source>
</evidence>
<reference evidence="1" key="2">
    <citation type="submission" date="2022-01" db="EMBL/GenBank/DDBJ databases">
        <authorList>
            <person name="Yamashiro T."/>
            <person name="Shiraishi A."/>
            <person name="Satake H."/>
            <person name="Nakayama K."/>
        </authorList>
    </citation>
    <scope>NUCLEOTIDE SEQUENCE</scope>
</reference>